<keyword evidence="4" id="KW-1185">Reference proteome</keyword>
<feature type="region of interest" description="Disordered" evidence="1">
    <location>
        <begin position="48"/>
        <end position="70"/>
    </location>
</feature>
<evidence type="ECO:0000313" key="3">
    <source>
        <dbReference type="EMBL" id="MFC0673580.1"/>
    </source>
</evidence>
<name>A0ABV6R9C1_9MICO</name>
<dbReference type="Proteomes" id="UP001589793">
    <property type="component" value="Unassembled WGS sequence"/>
</dbReference>
<feature type="domain" description="DUF4822" evidence="2">
    <location>
        <begin position="72"/>
        <end position="193"/>
    </location>
</feature>
<accession>A0ABV6R9C1</accession>
<dbReference type="RefSeq" id="WP_376979248.1">
    <property type="nucleotide sequence ID" value="NZ_JBHLSV010000005.1"/>
</dbReference>
<evidence type="ECO:0000259" key="2">
    <source>
        <dbReference type="Pfam" id="PF16103"/>
    </source>
</evidence>
<dbReference type="Gene3D" id="2.40.128.540">
    <property type="entry name" value="Domain of unknown function DUF4822"/>
    <property type="match status" value="1"/>
</dbReference>
<reference evidence="3 4" key="1">
    <citation type="submission" date="2024-09" db="EMBL/GenBank/DDBJ databases">
        <authorList>
            <person name="Sun Q."/>
            <person name="Mori K."/>
        </authorList>
    </citation>
    <scope>NUCLEOTIDE SEQUENCE [LARGE SCALE GENOMIC DNA]</scope>
    <source>
        <strain evidence="3 4">CICC 10874</strain>
    </source>
</reference>
<evidence type="ECO:0000313" key="4">
    <source>
        <dbReference type="Proteomes" id="UP001589793"/>
    </source>
</evidence>
<dbReference type="Pfam" id="PF16103">
    <property type="entry name" value="DUF4822"/>
    <property type="match status" value="1"/>
</dbReference>
<organism evidence="3 4">
    <name type="scientific">Brachybacterium hainanense</name>
    <dbReference type="NCBI Taxonomy" id="1541174"/>
    <lineage>
        <taxon>Bacteria</taxon>
        <taxon>Bacillati</taxon>
        <taxon>Actinomycetota</taxon>
        <taxon>Actinomycetes</taxon>
        <taxon>Micrococcales</taxon>
        <taxon>Dermabacteraceae</taxon>
        <taxon>Brachybacterium</taxon>
    </lineage>
</organism>
<comment type="caution">
    <text evidence="3">The sequence shown here is derived from an EMBL/GenBank/DDBJ whole genome shotgun (WGS) entry which is preliminary data.</text>
</comment>
<evidence type="ECO:0000256" key="1">
    <source>
        <dbReference type="SAM" id="MobiDB-lite"/>
    </source>
</evidence>
<proteinExistence type="predicted"/>
<sequence>MDPTPPHRAPARRAERKILMSLRRTPLTSTFAAATAIAAIGLLAACGASGSPEETAPEAVASEATAAEQTPSDILASTAWETTGATDEDGEAVALEDEDVAMFVGYAYFDADGTFTMYDLADAPKMQGDWTVDDAGTTRHIVAKDDAGAVQFERDSDIVTLTDSEFTYRVFPDPENTADYYDIIHTPTDHAEPAA</sequence>
<dbReference type="EMBL" id="JBHLSV010000005">
    <property type="protein sequence ID" value="MFC0673580.1"/>
    <property type="molecule type" value="Genomic_DNA"/>
</dbReference>
<protein>
    <submittedName>
        <fullName evidence="3">DUF4822 domain-containing protein</fullName>
    </submittedName>
</protein>
<feature type="compositionally biased region" description="Low complexity" evidence="1">
    <location>
        <begin position="48"/>
        <end position="68"/>
    </location>
</feature>
<dbReference type="InterPro" id="IPR032247">
    <property type="entry name" value="DUF4822"/>
</dbReference>
<gene>
    <name evidence="3" type="ORF">ACFFF6_06385</name>
</gene>